<name>A0A1W6ZG47_9BORD</name>
<accession>A0A1W6ZG47</accession>
<dbReference type="EMBL" id="CP021111">
    <property type="protein sequence ID" value="ARP96319.1"/>
    <property type="molecule type" value="Genomic_DNA"/>
</dbReference>
<gene>
    <name evidence="1" type="ORF">CAL15_19245</name>
</gene>
<keyword evidence="2" id="KW-1185">Reference proteome</keyword>
<proteinExistence type="predicted"/>
<sequence>MAAINGTVASAHSMTSVAIRTGAAARSAAAAMEAVLRKDFIFRSSWVAMAHSLRGNDEDRMKTVRPL</sequence>
<reference evidence="1 2" key="1">
    <citation type="submission" date="2017-05" db="EMBL/GenBank/DDBJ databases">
        <title>Complete and WGS of Bordetella genogroups.</title>
        <authorList>
            <person name="Spilker T."/>
            <person name="LiPuma J."/>
        </authorList>
    </citation>
    <scope>NUCLEOTIDE SEQUENCE [LARGE SCALE GENOMIC DNA]</scope>
    <source>
        <strain evidence="1 2">AU7206</strain>
    </source>
</reference>
<dbReference type="KEGG" id="bgm:CAL15_19245"/>
<evidence type="ECO:0000313" key="1">
    <source>
        <dbReference type="EMBL" id="ARP96319.1"/>
    </source>
</evidence>
<dbReference type="Proteomes" id="UP000194161">
    <property type="component" value="Chromosome"/>
</dbReference>
<evidence type="ECO:0000313" key="2">
    <source>
        <dbReference type="Proteomes" id="UP000194161"/>
    </source>
</evidence>
<organism evidence="1 2">
    <name type="scientific">Bordetella genomosp. 13</name>
    <dbReference type="NCBI Taxonomy" id="463040"/>
    <lineage>
        <taxon>Bacteria</taxon>
        <taxon>Pseudomonadati</taxon>
        <taxon>Pseudomonadota</taxon>
        <taxon>Betaproteobacteria</taxon>
        <taxon>Burkholderiales</taxon>
        <taxon>Alcaligenaceae</taxon>
        <taxon>Bordetella</taxon>
    </lineage>
</organism>
<dbReference type="RefSeq" id="WP_086079971.1">
    <property type="nucleotide sequence ID" value="NZ_CP021111.1"/>
</dbReference>
<protein>
    <submittedName>
        <fullName evidence="1">Uncharacterized protein</fullName>
    </submittedName>
</protein>
<dbReference type="AlphaFoldDB" id="A0A1W6ZG47"/>